<evidence type="ECO:0000256" key="2">
    <source>
        <dbReference type="ARBA" id="ARBA00022722"/>
    </source>
</evidence>
<gene>
    <name evidence="8" type="primary">xseA</name>
    <name evidence="8" type="ORF">AArcS_1624</name>
</gene>
<evidence type="ECO:0000256" key="1">
    <source>
        <dbReference type="ARBA" id="ARBA00022490"/>
    </source>
</evidence>
<keyword evidence="1" id="KW-0963">Cytoplasm</keyword>
<name>A0A897MWY4_9EURY</name>
<dbReference type="GeneID" id="70685007"/>
<evidence type="ECO:0000313" key="9">
    <source>
        <dbReference type="Proteomes" id="UP000663586"/>
    </source>
</evidence>
<dbReference type="RefSeq" id="WP_238476892.1">
    <property type="nucleotide sequence ID" value="NZ_CP064786.1"/>
</dbReference>
<evidence type="ECO:0000256" key="5">
    <source>
        <dbReference type="SAM" id="Phobius"/>
    </source>
</evidence>
<dbReference type="Pfam" id="PF13742">
    <property type="entry name" value="tRNA_anti_2"/>
    <property type="match status" value="1"/>
</dbReference>
<dbReference type="Proteomes" id="UP000663586">
    <property type="component" value="Chromosome"/>
</dbReference>
<dbReference type="HAMAP" id="MF_00378">
    <property type="entry name" value="Exonuc_7_L"/>
    <property type="match status" value="1"/>
</dbReference>
<keyword evidence="9" id="KW-1185">Reference proteome</keyword>
<reference evidence="8" key="1">
    <citation type="submission" date="2020-11" db="EMBL/GenBank/DDBJ databases">
        <title>Carbohydrate-dependent, anaerobic sulfur respiration: A novel catabolism in halophilic archaea.</title>
        <authorList>
            <person name="Sorokin D.Y."/>
            <person name="Messina E."/>
            <person name="Smedile F."/>
            <person name="La Cono V."/>
            <person name="Hallsworth J.E."/>
            <person name="Yakimov M.M."/>
        </authorList>
    </citation>
    <scope>NUCLEOTIDE SEQUENCE</scope>
    <source>
        <strain evidence="8">AArc-S</strain>
    </source>
</reference>
<protein>
    <submittedName>
        <fullName evidence="8">Exonuclease VII, large subunit</fullName>
    </submittedName>
</protein>
<dbReference type="EMBL" id="CP064786">
    <property type="protein sequence ID" value="QSG02835.1"/>
    <property type="molecule type" value="Genomic_DNA"/>
</dbReference>
<evidence type="ECO:0000259" key="6">
    <source>
        <dbReference type="Pfam" id="PF02601"/>
    </source>
</evidence>
<feature type="domain" description="OB-fold nucleic acid binding" evidence="7">
    <location>
        <begin position="21"/>
        <end position="115"/>
    </location>
</feature>
<evidence type="ECO:0000256" key="4">
    <source>
        <dbReference type="ARBA" id="ARBA00022839"/>
    </source>
</evidence>
<dbReference type="CDD" id="cd04489">
    <property type="entry name" value="ExoVII_LU_OBF"/>
    <property type="match status" value="1"/>
</dbReference>
<dbReference type="Pfam" id="PF02601">
    <property type="entry name" value="Exonuc_VII_L"/>
    <property type="match status" value="1"/>
</dbReference>
<dbReference type="AlphaFoldDB" id="A0A897MWY4"/>
<evidence type="ECO:0000259" key="7">
    <source>
        <dbReference type="Pfam" id="PF13742"/>
    </source>
</evidence>
<feature type="transmembrane region" description="Helical" evidence="5">
    <location>
        <begin position="437"/>
        <end position="457"/>
    </location>
</feature>
<feature type="domain" description="Exonuclease VII large subunit C-terminal" evidence="6">
    <location>
        <begin position="140"/>
        <end position="411"/>
    </location>
</feature>
<dbReference type="InterPro" id="IPR025824">
    <property type="entry name" value="OB-fold_nuc-bd_dom"/>
</dbReference>
<dbReference type="GO" id="GO:0006308">
    <property type="term" value="P:DNA catabolic process"/>
    <property type="evidence" value="ECO:0007669"/>
    <property type="project" value="InterPro"/>
</dbReference>
<keyword evidence="2" id="KW-0540">Nuclease</keyword>
<dbReference type="GO" id="GO:0009318">
    <property type="term" value="C:exodeoxyribonuclease VII complex"/>
    <property type="evidence" value="ECO:0007669"/>
    <property type="project" value="InterPro"/>
</dbReference>
<accession>A0A897MWY4</accession>
<dbReference type="GO" id="GO:0003676">
    <property type="term" value="F:nucleic acid binding"/>
    <property type="evidence" value="ECO:0007669"/>
    <property type="project" value="InterPro"/>
</dbReference>
<dbReference type="PANTHER" id="PTHR30008:SF0">
    <property type="entry name" value="EXODEOXYRIBONUCLEASE 7 LARGE SUBUNIT"/>
    <property type="match status" value="1"/>
</dbReference>
<proteinExistence type="inferred from homology"/>
<dbReference type="InterPro" id="IPR020579">
    <property type="entry name" value="Exonuc_VII_lsu_C"/>
</dbReference>
<keyword evidence="5" id="KW-1133">Transmembrane helix</keyword>
<evidence type="ECO:0000256" key="3">
    <source>
        <dbReference type="ARBA" id="ARBA00022801"/>
    </source>
</evidence>
<keyword evidence="5" id="KW-0812">Transmembrane</keyword>
<organism evidence="8 9">
    <name type="scientific">Natranaeroarchaeum sulfidigenes</name>
    <dbReference type="NCBI Taxonomy" id="2784880"/>
    <lineage>
        <taxon>Archaea</taxon>
        <taxon>Methanobacteriati</taxon>
        <taxon>Methanobacteriota</taxon>
        <taxon>Stenosarchaea group</taxon>
        <taxon>Halobacteria</taxon>
        <taxon>Halobacteriales</taxon>
        <taxon>Natronoarchaeaceae</taxon>
        <taxon>Natranaeroarchaeum</taxon>
    </lineage>
</organism>
<evidence type="ECO:0000313" key="8">
    <source>
        <dbReference type="EMBL" id="QSG02835.1"/>
    </source>
</evidence>
<keyword evidence="3" id="KW-0378">Hydrolase</keyword>
<keyword evidence="5" id="KW-0472">Membrane</keyword>
<keyword evidence="4 8" id="KW-0269">Exonuclease</keyword>
<dbReference type="PANTHER" id="PTHR30008">
    <property type="entry name" value="EXODEOXYRIBONUCLEASE 7 LARGE SUBUNIT"/>
    <property type="match status" value="1"/>
</dbReference>
<sequence>MAGTDEESIDFDVDALEGSAWSVARLNAELDAVLTDAIDRFPTYVYGEISDVNSYDFGTFFELRDIDDEAVISCIAWSQSVATFEQPLEEGAAAIVRASVDFHAERGNTQLVVADYWPAGDSARTQELEQLRSQLESEGLLAEERKRPLPEYPECIGVVTSLSGSAREDFVSSVRARAPGVTIQLCGATVQGENAVPSLVGAIQRLERDSSVDIIVVTRGGGSDADLWCFNEEPVVRAIADASTPVVVAIGHEDDETLAEAVADRRAMTPTDAGVATTPNMDSVRQSVTQVERRVESAYAALVEERLVEYQHRIETAYSALEQQIAAQTATQQRLTDLDQRIASAYTAIVETRLTTLDQRIDTAVRDIEHAAETDAVTAQAVQGRVGDLEARIDRAYQHHVDQELSALDSRIDNAYREMEADAKIEAGTAEARRLRIVVAILIGLLLLGAALVVLLLI</sequence>
<dbReference type="InterPro" id="IPR003753">
    <property type="entry name" value="Exonuc_VII_L"/>
</dbReference>
<dbReference type="GO" id="GO:0008855">
    <property type="term" value="F:exodeoxyribonuclease VII activity"/>
    <property type="evidence" value="ECO:0007669"/>
    <property type="project" value="InterPro"/>
</dbReference>
<dbReference type="NCBIfam" id="TIGR00237">
    <property type="entry name" value="xseA"/>
    <property type="match status" value="1"/>
</dbReference>
<dbReference type="KEGG" id="hara:AArcS_1624"/>